<gene>
    <name evidence="4" type="ORF">MYF_01355</name>
</gene>
<accession>A0A0A8E715</accession>
<evidence type="ECO:0000313" key="5">
    <source>
        <dbReference type="Proteomes" id="UP000031129"/>
    </source>
</evidence>
<dbReference type="EMBL" id="CP007585">
    <property type="protein sequence ID" value="AJC49803.1"/>
    <property type="molecule type" value="Genomic_DNA"/>
</dbReference>
<keyword evidence="5" id="KW-1185">Reference proteome</keyword>
<keyword evidence="2" id="KW-0472">Membrane</keyword>
<dbReference type="HOGENOM" id="CLU_860031_0_0_14"/>
<keyword evidence="2" id="KW-1133">Transmembrane helix</keyword>
<evidence type="ECO:0000259" key="3">
    <source>
        <dbReference type="Pfam" id="PF25888"/>
    </source>
</evidence>
<feature type="region of interest" description="Disordered" evidence="1">
    <location>
        <begin position="284"/>
        <end position="304"/>
    </location>
</feature>
<sequence>MKLYFVISKFSFTQHDLNNLLYFYLPIIKFNCFALFQYFLSIKNIEEAVNHEFLERIFGISLEDFDKSRWILESLNLIETFYDPKQKKYFINLKIPLNPSQIDKNPYIKQLVSQKITAKTYSSLILRFNSNIKKNNNPQIDTLNFYNLSKKFYEVFDVNNQKTTNLLAIDKNFDNKKAKEELNFENYHLYLTKKLIRPRVRNSLESYQKEKNFSNYAINSVIEYSYKVNSQIVFNYMKKILDDLWENKIIKGEDVDIELEEIFKLKQKNKKKLPNTKIQTDFASKKETVPMQTNNKDLSSDSKNNSDEIDWIVNELNSGDGWI</sequence>
<dbReference type="RefSeq" id="WP_002557680.1">
    <property type="nucleotide sequence ID" value="NZ_CP007585.1"/>
</dbReference>
<dbReference type="Proteomes" id="UP000031129">
    <property type="component" value="Chromosome"/>
</dbReference>
<proteinExistence type="predicted"/>
<dbReference type="InterPro" id="IPR058660">
    <property type="entry name" value="WHD_DnaB"/>
</dbReference>
<reference evidence="4 5" key="1">
    <citation type="journal article" date="2015" name="Genome Announc.">
        <title>Complete Genome Sequence of Mycoplasma flocculare Strain Ms42T (ATCC 27399T).</title>
        <authorList>
            <person name="Calcutt M.J."/>
            <person name="Foecking M.F."/>
            <person name="Heidari M.B."/>
            <person name="McIntosh M.A."/>
        </authorList>
    </citation>
    <scope>NUCLEOTIDE SEQUENCE [LARGE SCALE GENOMIC DNA]</scope>
    <source>
        <strain evidence="5">ATCC 27399</strain>
    </source>
</reference>
<dbReference type="KEGG" id="mfq:MYF_01355"/>
<keyword evidence="2" id="KW-0812">Transmembrane</keyword>
<dbReference type="STRING" id="743971.MYF_01355"/>
<evidence type="ECO:0000256" key="1">
    <source>
        <dbReference type="SAM" id="MobiDB-lite"/>
    </source>
</evidence>
<dbReference type="OrthoDB" id="400101at2"/>
<dbReference type="AlphaFoldDB" id="A0A0A8E715"/>
<organism evidence="4 5">
    <name type="scientific">Mesomycoplasma flocculare ATCC 27399</name>
    <dbReference type="NCBI Taxonomy" id="743971"/>
    <lineage>
        <taxon>Bacteria</taxon>
        <taxon>Bacillati</taxon>
        <taxon>Mycoplasmatota</taxon>
        <taxon>Mycoplasmoidales</taxon>
        <taxon>Metamycoplasmataceae</taxon>
        <taxon>Mesomycoplasma</taxon>
    </lineage>
</organism>
<feature type="domain" description="Replicative helicase loading/DNA remodeling protein DnaB N-terminal winged helix" evidence="3">
    <location>
        <begin position="5"/>
        <end position="195"/>
    </location>
</feature>
<evidence type="ECO:0000256" key="2">
    <source>
        <dbReference type="SAM" id="Phobius"/>
    </source>
</evidence>
<dbReference type="Pfam" id="PF25888">
    <property type="entry name" value="WHD_DnaB"/>
    <property type="match status" value="1"/>
</dbReference>
<protein>
    <submittedName>
        <fullName evidence="4">Chromosome replication initiation and membrane attachment protein</fullName>
    </submittedName>
</protein>
<evidence type="ECO:0000313" key="4">
    <source>
        <dbReference type="EMBL" id="AJC49803.1"/>
    </source>
</evidence>
<name>A0A0A8E715_MESFC</name>
<feature type="transmembrane region" description="Helical" evidence="2">
    <location>
        <begin position="21"/>
        <end position="40"/>
    </location>
</feature>